<dbReference type="AlphaFoldDB" id="F5YBQ0"/>
<dbReference type="eggNOG" id="COG3387">
    <property type="taxonomic scope" value="Bacteria"/>
</dbReference>
<dbReference type="InterPro" id="IPR052743">
    <property type="entry name" value="Glutaminase_GtaA"/>
</dbReference>
<evidence type="ECO:0000256" key="1">
    <source>
        <dbReference type="SAM" id="SignalP"/>
    </source>
</evidence>
<dbReference type="Pfam" id="PF16334">
    <property type="entry name" value="DUF4964"/>
    <property type="match status" value="1"/>
</dbReference>
<dbReference type="InterPro" id="IPR008928">
    <property type="entry name" value="6-hairpin_glycosidase_sf"/>
</dbReference>
<dbReference type="KEGG" id="taz:TREAZ_2972"/>
<reference evidence="5 6" key="2">
    <citation type="journal article" date="2011" name="ISME J.">
        <title>RNA-seq reveals cooperative metabolic interactions between two termite-gut spirochete species in co-culture.</title>
        <authorList>
            <person name="Rosenthal A.Z."/>
            <person name="Matson E.G."/>
            <person name="Eldar A."/>
            <person name="Leadbetter J.R."/>
        </authorList>
    </citation>
    <scope>NUCLEOTIDE SEQUENCE [LARGE SCALE GENOMIC DNA]</scope>
    <source>
        <strain evidence="6">ATCC BAA-888 / DSM 13862 / ZAS-9</strain>
    </source>
</reference>
<dbReference type="Pfam" id="PF17168">
    <property type="entry name" value="DUF5127"/>
    <property type="match status" value="1"/>
</dbReference>
<dbReference type="STRING" id="545695.TREAZ_2972"/>
<reference evidence="6" key="1">
    <citation type="submission" date="2009-12" db="EMBL/GenBank/DDBJ databases">
        <title>Complete sequence of Treponema azotonutricium strain ZAS-9.</title>
        <authorList>
            <person name="Tetu S.G."/>
            <person name="Matson E."/>
            <person name="Ren Q."/>
            <person name="Seshadri R."/>
            <person name="Elbourne L."/>
            <person name="Hassan K.A."/>
            <person name="Durkin A."/>
            <person name="Radune D."/>
            <person name="Mohamoud Y."/>
            <person name="Shay R."/>
            <person name="Jin S."/>
            <person name="Zhang X."/>
            <person name="Lucey K."/>
            <person name="Ballor N.R."/>
            <person name="Ottesen E."/>
            <person name="Rosenthal R."/>
            <person name="Allen A."/>
            <person name="Leadbetter J.R."/>
            <person name="Paulsen I.T."/>
        </authorList>
    </citation>
    <scope>NUCLEOTIDE SEQUENCE [LARGE SCALE GENOMIC DNA]</scope>
    <source>
        <strain evidence="6">ATCC BAA-888 / DSM 13862 / ZAS-9</strain>
    </source>
</reference>
<dbReference type="PROSITE" id="PS51257">
    <property type="entry name" value="PROKAR_LIPOPROTEIN"/>
    <property type="match status" value="1"/>
</dbReference>
<feature type="domain" description="Glutaminase A central" evidence="3">
    <location>
        <begin position="328"/>
        <end position="693"/>
    </location>
</feature>
<dbReference type="Proteomes" id="UP000009222">
    <property type="component" value="Chromosome"/>
</dbReference>
<dbReference type="PANTHER" id="PTHR31987">
    <property type="entry name" value="GLUTAMINASE A-RELATED"/>
    <property type="match status" value="1"/>
</dbReference>
<dbReference type="InterPro" id="IPR032514">
    <property type="entry name" value="GtaA_central"/>
</dbReference>
<evidence type="ECO:0000259" key="3">
    <source>
        <dbReference type="Pfam" id="PF16335"/>
    </source>
</evidence>
<dbReference type="InterPro" id="IPR033433">
    <property type="entry name" value="GtaA_N"/>
</dbReference>
<dbReference type="PANTHER" id="PTHR31987:SF1">
    <property type="entry name" value="GLUTAMINASE A"/>
    <property type="match status" value="1"/>
</dbReference>
<dbReference type="SUPFAM" id="SSF48208">
    <property type="entry name" value="Six-hairpin glycosidases"/>
    <property type="match status" value="1"/>
</dbReference>
<feature type="chain" id="PRO_5003329511" evidence="1">
    <location>
        <begin position="23"/>
        <end position="700"/>
    </location>
</feature>
<accession>F5YBQ0</accession>
<dbReference type="InterPro" id="IPR032515">
    <property type="entry name" value="DUF4964"/>
</dbReference>
<feature type="signal peptide" evidence="1">
    <location>
        <begin position="1"/>
        <end position="22"/>
    </location>
</feature>
<keyword evidence="1" id="KW-0732">Signal</keyword>
<dbReference type="GO" id="GO:0005975">
    <property type="term" value="P:carbohydrate metabolic process"/>
    <property type="evidence" value="ECO:0007669"/>
    <property type="project" value="InterPro"/>
</dbReference>
<dbReference type="Pfam" id="PF16335">
    <property type="entry name" value="GtaA_6_Hairpin"/>
    <property type="match status" value="1"/>
</dbReference>
<dbReference type="InParanoid" id="F5YBQ0"/>
<evidence type="ECO:0000259" key="4">
    <source>
        <dbReference type="Pfam" id="PF17168"/>
    </source>
</evidence>
<name>F5YBQ0_LEAAZ</name>
<sequence length="700" mass="77929">MGLSKPLIFAMILIMASCSSSPKGNFPLENNQAGINMKTRVPSVPLITCDPYFSVWSPADKLYDADTVHWTGRKQNMKGIASVDGKNYRFLGYSSDPVLDQKDFFITATSSQYRFEGAGIILEIAFLTPLLLDDIDLLSRPLSYISAKVRSADGKPHEVELNFSFDSTFCKMGDDAVPLVSGIHNLSNSFAAWMGQRKQAPLSHSGDDVSIDWGYLYLAIPEGQGRVFISGAGEALTAKLKFSVLSGGEPRSASSAAGSGAQEGFFAAAYDDTASINYFGETRRGYWARDGKTILSVIEEGIENYPSIKNRCAQFDAELNKKALASGGPDYQLITNLAYRQSIAAHKLIADEKGEALFISKECFSNGCAATVDISYPSTPLYLLYNPELVKGMLRPILHFSGLSVWIYDFAPHDAGRYPYVTGQVYGLKNLDMKNTEVYPHFYAFPANSDAYDPRYQMPVEECGNMIIMMAAVAKAEGNADFSKPYLALLEKWAVYLETYGTDPGEQLCTDDFAGHLAHNCNLAAKAIMGLEAFGLILDMVGDKAKAARYHDKAKTFAHEWTANTARGDHSALVFDKQDGWALKYNLVWDKLFGTKLFDDSLFAKEVQWYIKTQNKYGVPLDSRREYTKSDWILWTAAFTKDVKEREALIAPIAAFLHETPDRVPFSDWYDTISAKHYYFQNRTVQGGLFMLLLADEWMR</sequence>
<proteinExistence type="predicted"/>
<dbReference type="HOGENOM" id="CLU_008020_2_0_12"/>
<feature type="domain" description="DUF4964" evidence="2">
    <location>
        <begin position="32"/>
        <end position="93"/>
    </location>
</feature>
<gene>
    <name evidence="5" type="ordered locus">TREAZ_2972</name>
</gene>
<keyword evidence="6" id="KW-1185">Reference proteome</keyword>
<protein>
    <submittedName>
        <fullName evidence="5">Glutaminase</fullName>
    </submittedName>
</protein>
<organism evidence="5 6">
    <name type="scientific">Leadbettera azotonutricia (strain ATCC BAA-888 / DSM 13862 / ZAS-9)</name>
    <name type="common">Treponema azotonutricium</name>
    <dbReference type="NCBI Taxonomy" id="545695"/>
    <lineage>
        <taxon>Bacteria</taxon>
        <taxon>Pseudomonadati</taxon>
        <taxon>Spirochaetota</taxon>
        <taxon>Spirochaetia</taxon>
        <taxon>Spirochaetales</taxon>
        <taxon>Breznakiellaceae</taxon>
        <taxon>Leadbettera</taxon>
    </lineage>
</organism>
<evidence type="ECO:0000313" key="6">
    <source>
        <dbReference type="Proteomes" id="UP000009222"/>
    </source>
</evidence>
<dbReference type="EMBL" id="CP001841">
    <property type="protein sequence ID" value="AEF82802.1"/>
    <property type="molecule type" value="Genomic_DNA"/>
</dbReference>
<evidence type="ECO:0000313" key="5">
    <source>
        <dbReference type="EMBL" id="AEF82802.1"/>
    </source>
</evidence>
<evidence type="ECO:0000259" key="2">
    <source>
        <dbReference type="Pfam" id="PF16334"/>
    </source>
</evidence>
<feature type="domain" description="Glutaminase A N-terminal" evidence="4">
    <location>
        <begin position="109"/>
        <end position="321"/>
    </location>
</feature>